<proteinExistence type="predicted"/>
<reference evidence="2 3" key="1">
    <citation type="submission" date="2017-09" db="EMBL/GenBank/DDBJ databases">
        <title>Paracoccus alkalisoli sp. nov., isolated from saline alkaline soil.</title>
        <authorList>
            <person name="Dong X."/>
            <person name="Zhang G."/>
        </authorList>
    </citation>
    <scope>NUCLEOTIDE SEQUENCE [LARGE SCALE GENOMIC DNA]</scope>
    <source>
        <strain evidence="2 3">WN007</strain>
    </source>
</reference>
<gene>
    <name evidence="2" type="ORF">CK240_15695</name>
</gene>
<evidence type="ECO:0000313" key="2">
    <source>
        <dbReference type="EMBL" id="PAU96081.1"/>
    </source>
</evidence>
<protein>
    <submittedName>
        <fullName evidence="2">Uncharacterized protein</fullName>
    </submittedName>
</protein>
<evidence type="ECO:0000313" key="3">
    <source>
        <dbReference type="Proteomes" id="UP000218023"/>
    </source>
</evidence>
<name>A0A2A2GEZ2_9RHOB</name>
<evidence type="ECO:0000256" key="1">
    <source>
        <dbReference type="SAM" id="MobiDB-lite"/>
    </source>
</evidence>
<dbReference type="EMBL" id="NSJZ01000022">
    <property type="protein sequence ID" value="PAU96081.1"/>
    <property type="molecule type" value="Genomic_DNA"/>
</dbReference>
<accession>A0A2A2GEZ2</accession>
<dbReference type="AlphaFoldDB" id="A0A2A2GEZ2"/>
<sequence length="89" mass="9614">MLKAGNLGKRFRARKAANDISFPVRHVTRRVLIEPREGEQLPFPPAGWHVPPDSGHGVLDGAGATGRTADQIAQMGTGPSFLITRLFPT</sequence>
<comment type="caution">
    <text evidence="2">The sequence shown here is derived from an EMBL/GenBank/DDBJ whole genome shotgun (WGS) entry which is preliminary data.</text>
</comment>
<feature type="region of interest" description="Disordered" evidence="1">
    <location>
        <begin position="36"/>
        <end position="57"/>
    </location>
</feature>
<dbReference type="Proteomes" id="UP000218023">
    <property type="component" value="Unassembled WGS sequence"/>
</dbReference>
<keyword evidence="3" id="KW-1185">Reference proteome</keyword>
<organism evidence="2 3">
    <name type="scientific">Paracoccus salipaludis</name>
    <dbReference type="NCBI Taxonomy" id="2032623"/>
    <lineage>
        <taxon>Bacteria</taxon>
        <taxon>Pseudomonadati</taxon>
        <taxon>Pseudomonadota</taxon>
        <taxon>Alphaproteobacteria</taxon>
        <taxon>Rhodobacterales</taxon>
        <taxon>Paracoccaceae</taxon>
        <taxon>Paracoccus</taxon>
    </lineage>
</organism>